<dbReference type="KEGG" id="spad:DVK44_27645"/>
<dbReference type="EMBL" id="CP031194">
    <property type="protein sequence ID" value="AXG80823.1"/>
    <property type="molecule type" value="Genomic_DNA"/>
</dbReference>
<organism evidence="3 4">
    <name type="scientific">Streptomyces paludis</name>
    <dbReference type="NCBI Taxonomy" id="2282738"/>
    <lineage>
        <taxon>Bacteria</taxon>
        <taxon>Bacillati</taxon>
        <taxon>Actinomycetota</taxon>
        <taxon>Actinomycetes</taxon>
        <taxon>Kitasatosporales</taxon>
        <taxon>Streptomycetaceae</taxon>
        <taxon>Streptomyces</taxon>
    </lineage>
</organism>
<evidence type="ECO:0000259" key="2">
    <source>
        <dbReference type="Pfam" id="PF24623"/>
    </source>
</evidence>
<accession>A0A345HVU9</accession>
<dbReference type="Proteomes" id="UP000253868">
    <property type="component" value="Chromosome"/>
</dbReference>
<proteinExistence type="predicted"/>
<dbReference type="OrthoDB" id="4295854at2"/>
<name>A0A345HVU9_9ACTN</name>
<feature type="compositionally biased region" description="Low complexity" evidence="1">
    <location>
        <begin position="225"/>
        <end position="242"/>
    </location>
</feature>
<dbReference type="RefSeq" id="WP_114662991.1">
    <property type="nucleotide sequence ID" value="NZ_CP031194.1"/>
</dbReference>
<evidence type="ECO:0000313" key="3">
    <source>
        <dbReference type="EMBL" id="AXG80823.1"/>
    </source>
</evidence>
<keyword evidence="4" id="KW-1185">Reference proteome</keyword>
<gene>
    <name evidence="3" type="ORF">DVK44_27645</name>
</gene>
<feature type="domain" description="DNA-binding phage zinc finger" evidence="2">
    <location>
        <begin position="162"/>
        <end position="234"/>
    </location>
</feature>
<reference evidence="4" key="1">
    <citation type="submission" date="2018-07" db="EMBL/GenBank/DDBJ databases">
        <authorList>
            <person name="Zhao J."/>
        </authorList>
    </citation>
    <scope>NUCLEOTIDE SEQUENCE [LARGE SCALE GENOMIC DNA]</scope>
    <source>
        <strain evidence="4">GSSD-12</strain>
    </source>
</reference>
<dbReference type="Pfam" id="PF24623">
    <property type="entry name" value="Phage_zn_bind_8"/>
    <property type="match status" value="1"/>
</dbReference>
<evidence type="ECO:0000256" key="1">
    <source>
        <dbReference type="SAM" id="MobiDB-lite"/>
    </source>
</evidence>
<protein>
    <recommendedName>
        <fullName evidence="2">DNA-binding phage zinc finger domain-containing protein</fullName>
    </recommendedName>
</protein>
<dbReference type="AlphaFoldDB" id="A0A345HVU9"/>
<feature type="region of interest" description="Disordered" evidence="1">
    <location>
        <begin position="195"/>
        <end position="242"/>
    </location>
</feature>
<evidence type="ECO:0000313" key="4">
    <source>
        <dbReference type="Proteomes" id="UP000253868"/>
    </source>
</evidence>
<sequence>MDRRETAALLAYIGRLDPRTIRTDPGEARDQLAQWHELLSNEDDDVPMATTHGWDARVVARRHIRTSPYQILPADVVRPWVSYRRDRLARHSDPTPPVDPDDQVAWTAALVSTRRAVAAGTAQPEQARAITTGRDGVDPKLKARLREIGSCIPPAARASLAPYRPARAAREAALAQGLPDALSVRCEWCLAQPGEPCRRRRIGPDDGARGTTPRATPHPGRLDLAAAQQGQQTEQAQQTAVA</sequence>
<dbReference type="InterPro" id="IPR056911">
    <property type="entry name" value="Phage_Znf_bind_put"/>
</dbReference>